<evidence type="ECO:0000256" key="4">
    <source>
        <dbReference type="ARBA" id="ARBA00022679"/>
    </source>
</evidence>
<dbReference type="OrthoDB" id="9808633at2"/>
<dbReference type="InterPro" id="IPR014548">
    <property type="entry name" value="Ac_Trasf"/>
</dbReference>
<evidence type="ECO:0000256" key="6">
    <source>
        <dbReference type="ARBA" id="ARBA00023315"/>
    </source>
</evidence>
<accession>Q21RB6</accession>
<evidence type="ECO:0000256" key="1">
    <source>
        <dbReference type="ARBA" id="ARBA00004533"/>
    </source>
</evidence>
<dbReference type="RefSeq" id="WP_011466249.1">
    <property type="nucleotide sequence ID" value="NC_007908.1"/>
</dbReference>
<keyword evidence="3" id="KW-0997">Cell inner membrane</keyword>
<proteinExistence type="predicted"/>
<dbReference type="GO" id="GO:0009247">
    <property type="term" value="P:glycolipid biosynthetic process"/>
    <property type="evidence" value="ECO:0007669"/>
    <property type="project" value="UniProtKB-ARBA"/>
</dbReference>
<organism evidence="7 8">
    <name type="scientific">Albidiferax ferrireducens (strain ATCC BAA-621 / DSM 15236 / T118)</name>
    <name type="common">Rhodoferax ferrireducens</name>
    <dbReference type="NCBI Taxonomy" id="338969"/>
    <lineage>
        <taxon>Bacteria</taxon>
        <taxon>Pseudomonadati</taxon>
        <taxon>Pseudomonadota</taxon>
        <taxon>Betaproteobacteria</taxon>
        <taxon>Burkholderiales</taxon>
        <taxon>Comamonadaceae</taxon>
        <taxon>Rhodoferax</taxon>
    </lineage>
</organism>
<evidence type="ECO:0000256" key="2">
    <source>
        <dbReference type="ARBA" id="ARBA00022475"/>
    </source>
</evidence>
<dbReference type="EMBL" id="CP000267">
    <property type="protein sequence ID" value="ABD71687.1"/>
    <property type="molecule type" value="Genomic_DNA"/>
</dbReference>
<dbReference type="AlphaFoldDB" id="Q21RB6"/>
<dbReference type="eggNOG" id="COG4261">
    <property type="taxonomic scope" value="Bacteria"/>
</dbReference>
<dbReference type="InterPro" id="IPR004960">
    <property type="entry name" value="LipA_acyltrans"/>
</dbReference>
<keyword evidence="2" id="KW-1003">Cell membrane</keyword>
<dbReference type="HOGENOM" id="CLU_049421_2_1_4"/>
<keyword evidence="6 7" id="KW-0012">Acyltransferase</keyword>
<dbReference type="PANTHER" id="PTHR30606:SF9">
    <property type="entry name" value="LIPID A BIOSYNTHESIS LAUROYLTRANSFERASE"/>
    <property type="match status" value="1"/>
</dbReference>
<dbReference type="PIRSF" id="PIRSF028561">
    <property type="entry name" value="Ac_Trasf"/>
    <property type="match status" value="1"/>
</dbReference>
<evidence type="ECO:0000313" key="7">
    <source>
        <dbReference type="EMBL" id="ABD71687.1"/>
    </source>
</evidence>
<dbReference type="KEGG" id="rfr:Rfer_3989"/>
<name>Q21RB6_ALBFT</name>
<reference evidence="8" key="1">
    <citation type="submission" date="2006-02" db="EMBL/GenBank/DDBJ databases">
        <title>Complete sequence of chromosome of Rhodoferax ferrireducens DSM 15236.</title>
        <authorList>
            <person name="Copeland A."/>
            <person name="Lucas S."/>
            <person name="Lapidus A."/>
            <person name="Barry K."/>
            <person name="Detter J.C."/>
            <person name="Glavina del Rio T."/>
            <person name="Hammon N."/>
            <person name="Israni S."/>
            <person name="Pitluck S."/>
            <person name="Brettin T."/>
            <person name="Bruce D."/>
            <person name="Han C."/>
            <person name="Tapia R."/>
            <person name="Gilna P."/>
            <person name="Kiss H."/>
            <person name="Schmutz J."/>
            <person name="Larimer F."/>
            <person name="Land M."/>
            <person name="Kyrpides N."/>
            <person name="Ivanova N."/>
            <person name="Richardson P."/>
        </authorList>
    </citation>
    <scope>NUCLEOTIDE SEQUENCE [LARGE SCALE GENOMIC DNA]</scope>
    <source>
        <strain evidence="8">ATCC BAA-621 / DSM 15236 / T118</strain>
    </source>
</reference>
<protein>
    <submittedName>
        <fullName evidence="7">Lipid A biosynthesis acyltransferase</fullName>
    </submittedName>
</protein>
<keyword evidence="4 7" id="KW-0808">Transferase</keyword>
<evidence type="ECO:0000256" key="3">
    <source>
        <dbReference type="ARBA" id="ARBA00022519"/>
    </source>
</evidence>
<evidence type="ECO:0000256" key="5">
    <source>
        <dbReference type="ARBA" id="ARBA00023136"/>
    </source>
</evidence>
<dbReference type="STRING" id="338969.Rfer_3989"/>
<sequence>MSEPTPPKQVDDKPAWMQHEERGSFFLLQLMSRISLLFGRRLSRIVVYGIALYFLLAAPTARKASRSYLERALQRRVTWGDLYRHILAFASTIHDRFYLLNNQTELFDIQVFGAEPISNGQGMLLFGAHMGSFEVLLTHGRSHQHNSCIAMYPENARQLNRALAAINPQAITGIIALGQMDSMLTIHHKLETGAMVGVLADRAAGPDHYLSLPFLGAPARFPTGPFRMAAMLGYPVYFMTGLYCGGNRYEVHFEPLADFAGITRDQRDQAVRETLQKYVTSLERHCKAAPYNWFNFFEFWESSP</sequence>
<evidence type="ECO:0000313" key="8">
    <source>
        <dbReference type="Proteomes" id="UP000008332"/>
    </source>
</evidence>
<gene>
    <name evidence="7" type="ordered locus">Rfer_3989</name>
</gene>
<dbReference type="GO" id="GO:0005886">
    <property type="term" value="C:plasma membrane"/>
    <property type="evidence" value="ECO:0007669"/>
    <property type="project" value="UniProtKB-SubCell"/>
</dbReference>
<dbReference type="GO" id="GO:0016746">
    <property type="term" value="F:acyltransferase activity"/>
    <property type="evidence" value="ECO:0007669"/>
    <property type="project" value="UniProtKB-KW"/>
</dbReference>
<dbReference type="Pfam" id="PF03279">
    <property type="entry name" value="Lip_A_acyltrans"/>
    <property type="match status" value="1"/>
</dbReference>
<dbReference type="CDD" id="cd07984">
    <property type="entry name" value="LPLAT_LABLAT-like"/>
    <property type="match status" value="1"/>
</dbReference>
<comment type="subcellular location">
    <subcellularLocation>
        <location evidence="1">Cell inner membrane</location>
    </subcellularLocation>
</comment>
<dbReference type="Proteomes" id="UP000008332">
    <property type="component" value="Chromosome"/>
</dbReference>
<keyword evidence="8" id="KW-1185">Reference proteome</keyword>
<dbReference type="PANTHER" id="PTHR30606">
    <property type="entry name" value="LIPID A BIOSYNTHESIS LAUROYL ACYLTRANSFERASE"/>
    <property type="match status" value="1"/>
</dbReference>
<keyword evidence="5" id="KW-0472">Membrane</keyword>